<dbReference type="AlphaFoldDB" id="A0A0B5ICX7"/>
<gene>
    <name evidence="1" type="ORF">SVTN_39935</name>
</gene>
<dbReference type="EMBL" id="CP010408">
    <property type="protein sequence ID" value="AJF70371.1"/>
    <property type="molecule type" value="Genomic_DNA"/>
</dbReference>
<dbReference type="HOGENOM" id="CLU_2481866_0_0_11"/>
<geneLocation type="plasmid" evidence="1 2">
    <name>pSVL1</name>
</geneLocation>
<dbReference type="Proteomes" id="UP000031774">
    <property type="component" value="Plasmid pSVL1"/>
</dbReference>
<evidence type="ECO:0000313" key="2">
    <source>
        <dbReference type="Proteomes" id="UP000031774"/>
    </source>
</evidence>
<dbReference type="RefSeq" id="WP_041134840.1">
    <property type="nucleotide sequence ID" value="NZ_CP010408.1"/>
</dbReference>
<protein>
    <submittedName>
        <fullName evidence="1">Uncharacterized protein</fullName>
    </submittedName>
</protein>
<organism evidence="1 2">
    <name type="scientific">Streptomyces vietnamensis</name>
    <dbReference type="NCBI Taxonomy" id="362257"/>
    <lineage>
        <taxon>Bacteria</taxon>
        <taxon>Bacillati</taxon>
        <taxon>Actinomycetota</taxon>
        <taxon>Actinomycetes</taxon>
        <taxon>Kitasatosporales</taxon>
        <taxon>Streptomycetaceae</taxon>
        <taxon>Streptomyces</taxon>
    </lineage>
</organism>
<keyword evidence="1" id="KW-0614">Plasmid</keyword>
<proteinExistence type="predicted"/>
<dbReference type="KEGG" id="svt:SVTN_39935"/>
<accession>A0A0B5ICX7</accession>
<evidence type="ECO:0000313" key="1">
    <source>
        <dbReference type="EMBL" id="AJF70371.1"/>
    </source>
</evidence>
<keyword evidence="2" id="KW-1185">Reference proteome</keyword>
<name>A0A0B5ICX7_9ACTN</name>
<sequence length="89" mass="9625">MTTPAVAQSLDADEERVTRAQRLLIHLGAALVACPFDTGTYDKLRAFLDEDAEPVLASLAVLRRRPEAELRNRIAELAGHNLRSAGGTA</sequence>
<reference evidence="1 2" key="1">
    <citation type="submission" date="2014-12" db="EMBL/GenBank/DDBJ databases">
        <title>Complete genome sequence of Streptomyces vietnamensis strain GIMV4.0001, a genetic manipulable producer of the benzoisochromanequinone antibiotic granaticin.</title>
        <authorList>
            <person name="Deng M.R."/>
            <person name="Guo J."/>
            <person name="Ma L.Y."/>
            <person name="Feng G.D."/>
            <person name="Mo C.Y."/>
            <person name="Zhu H.H."/>
        </authorList>
    </citation>
    <scope>NUCLEOTIDE SEQUENCE [LARGE SCALE GENOMIC DNA]</scope>
    <source>
        <strain evidence="2">GIMV4.0001</strain>
        <plasmid evidence="1 2">pSVL1</plasmid>
    </source>
</reference>